<feature type="domain" description="RSE1/DDB1/CPSF1 first beta-propeller" evidence="1">
    <location>
        <begin position="3"/>
        <end position="65"/>
    </location>
</feature>
<dbReference type="InterPro" id="IPR018846">
    <property type="entry name" value="Beta-prop_RSE1/DDB1/CPSF1_1st"/>
</dbReference>
<keyword evidence="3" id="KW-1185">Reference proteome</keyword>
<dbReference type="EMBL" id="JAIWQS010000006">
    <property type="protein sequence ID" value="KAJ8763135.1"/>
    <property type="molecule type" value="Genomic_DNA"/>
</dbReference>
<dbReference type="AlphaFoldDB" id="A0AAV8T8Q1"/>
<evidence type="ECO:0000259" key="1">
    <source>
        <dbReference type="Pfam" id="PF10433"/>
    </source>
</evidence>
<organism evidence="2 3">
    <name type="scientific">Erythroxylum novogranatense</name>
    <dbReference type="NCBI Taxonomy" id="1862640"/>
    <lineage>
        <taxon>Eukaryota</taxon>
        <taxon>Viridiplantae</taxon>
        <taxon>Streptophyta</taxon>
        <taxon>Embryophyta</taxon>
        <taxon>Tracheophyta</taxon>
        <taxon>Spermatophyta</taxon>
        <taxon>Magnoliopsida</taxon>
        <taxon>eudicotyledons</taxon>
        <taxon>Gunneridae</taxon>
        <taxon>Pentapetalae</taxon>
        <taxon>rosids</taxon>
        <taxon>fabids</taxon>
        <taxon>Malpighiales</taxon>
        <taxon>Erythroxylaceae</taxon>
        <taxon>Erythroxylum</taxon>
    </lineage>
</organism>
<dbReference type="Proteomes" id="UP001159364">
    <property type="component" value="Linkage Group LG06"/>
</dbReference>
<name>A0AAV8T8Q1_9ROSI</name>
<proteinExistence type="predicted"/>
<dbReference type="Pfam" id="PF10433">
    <property type="entry name" value="Beta-prop_RSE1_1st"/>
    <property type="match status" value="1"/>
</dbReference>
<gene>
    <name evidence="2" type="ORF">K2173_025520</name>
</gene>
<accession>A0AAV8T8Q1</accession>
<protein>
    <recommendedName>
        <fullName evidence="1">RSE1/DDB1/CPSF1 first beta-propeller domain-containing protein</fullName>
    </recommendedName>
</protein>
<reference evidence="2 3" key="1">
    <citation type="submission" date="2021-09" db="EMBL/GenBank/DDBJ databases">
        <title>Genomic insights and catalytic innovation underlie evolution of tropane alkaloids biosynthesis.</title>
        <authorList>
            <person name="Wang Y.-J."/>
            <person name="Tian T."/>
            <person name="Huang J.-P."/>
            <person name="Huang S.-X."/>
        </authorList>
    </citation>
    <scope>NUCLEOTIDE SEQUENCE [LARGE SCALE GENOMIC DNA]</scope>
    <source>
        <strain evidence="2">KIB-2018</strain>
        <tissue evidence="2">Leaf</tissue>
    </source>
</reference>
<comment type="caution">
    <text evidence="2">The sequence shown here is derived from an EMBL/GenBank/DDBJ whole genome shotgun (WGS) entry which is preliminary data.</text>
</comment>
<sequence>MGHPDVRAVIARREDLPAERGVLIVSTVTHRQKSMFFFLLQTEDGDVFKVTLDHENNKIWESCSLSVSSNWG</sequence>
<evidence type="ECO:0000313" key="3">
    <source>
        <dbReference type="Proteomes" id="UP001159364"/>
    </source>
</evidence>
<evidence type="ECO:0000313" key="2">
    <source>
        <dbReference type="EMBL" id="KAJ8763135.1"/>
    </source>
</evidence>